<sequence length="203" mass="22150">MKAPTLIWLVLSLSTGVHADVYVMTASDGSITLTNIPAKGKRYTLLRREPKVVTPQGARIDHVLAPLPSLKGRPFAALITQVAQEQKLPENLLHGIISAESSYNPSALSPKGAIGLMQLMPDTAKELGVDDAWDPLSNIRGGARYVKRLMKMFDNDLSLVLAAYNAGPGAVRTRGDIIPPFPETQQYVAKVTEHYRQLQAMVH</sequence>
<evidence type="ECO:0000313" key="4">
    <source>
        <dbReference type="EMBL" id="ART83109.1"/>
    </source>
</evidence>
<dbReference type="GO" id="GO:0016020">
    <property type="term" value="C:membrane"/>
    <property type="evidence" value="ECO:0007669"/>
    <property type="project" value="InterPro"/>
</dbReference>
<gene>
    <name evidence="4" type="ORF">CBP31_11185</name>
</gene>
<evidence type="ECO:0000256" key="1">
    <source>
        <dbReference type="ARBA" id="ARBA00007734"/>
    </source>
</evidence>
<proteinExistence type="inferred from homology"/>
<dbReference type="Proteomes" id="UP000243937">
    <property type="component" value="Chromosome"/>
</dbReference>
<keyword evidence="2" id="KW-0732">Signal</keyword>
<dbReference type="CDD" id="cd00254">
    <property type="entry name" value="LT-like"/>
    <property type="match status" value="1"/>
</dbReference>
<dbReference type="RefSeq" id="WP_087037301.1">
    <property type="nucleotide sequence ID" value="NZ_CP021377.1"/>
</dbReference>
<dbReference type="KEGG" id="opf:CBP31_11185"/>
<dbReference type="GO" id="GO:0008933">
    <property type="term" value="F:peptidoglycan lytic transglycosylase activity"/>
    <property type="evidence" value="ECO:0007669"/>
    <property type="project" value="InterPro"/>
</dbReference>
<evidence type="ECO:0000259" key="3">
    <source>
        <dbReference type="Pfam" id="PF01464"/>
    </source>
</evidence>
<protein>
    <recommendedName>
        <fullName evidence="3">Transglycosylase SLT domain-containing protein</fullName>
    </recommendedName>
</protein>
<accession>A0A1Y0D6E8</accession>
<feature type="domain" description="Transglycosylase SLT" evidence="3">
    <location>
        <begin position="79"/>
        <end position="173"/>
    </location>
</feature>
<feature type="signal peptide" evidence="2">
    <location>
        <begin position="1"/>
        <end position="19"/>
    </location>
</feature>
<name>A0A1Y0D6E8_9GAMM</name>
<dbReference type="AlphaFoldDB" id="A0A1Y0D6E8"/>
<feature type="chain" id="PRO_5012711037" description="Transglycosylase SLT domain-containing protein" evidence="2">
    <location>
        <begin position="20"/>
        <end position="203"/>
    </location>
</feature>
<dbReference type="Gene3D" id="1.10.530.10">
    <property type="match status" value="1"/>
</dbReference>
<dbReference type="SUPFAM" id="SSF53955">
    <property type="entry name" value="Lysozyme-like"/>
    <property type="match status" value="1"/>
</dbReference>
<evidence type="ECO:0000256" key="2">
    <source>
        <dbReference type="SAM" id="SignalP"/>
    </source>
</evidence>
<evidence type="ECO:0000313" key="5">
    <source>
        <dbReference type="Proteomes" id="UP000243937"/>
    </source>
</evidence>
<comment type="similarity">
    <text evidence="1">Belongs to the transglycosylase Slt family.</text>
</comment>
<dbReference type="InterPro" id="IPR023346">
    <property type="entry name" value="Lysozyme-like_dom_sf"/>
</dbReference>
<reference evidence="4 5" key="1">
    <citation type="journal article" date="2014" name="Int. J. Syst. Evol. Microbiol.">
        <title>Oceanisphaera profunda sp. nov., a marine bacterium isolated from deep-sea sediment, and emended description of the genus Oceanisphaera.</title>
        <authorList>
            <person name="Xu Z."/>
            <person name="Zhang X.Y."/>
            <person name="Su H.N."/>
            <person name="Yu Z.C."/>
            <person name="Liu C."/>
            <person name="Li H."/>
            <person name="Chen X.L."/>
            <person name="Song X.Y."/>
            <person name="Xie B.B."/>
            <person name="Qin Q.L."/>
            <person name="Zhou B.C."/>
            <person name="Shi M."/>
            <person name="Huang Y."/>
            <person name="Zhang Y.Z."/>
        </authorList>
    </citation>
    <scope>NUCLEOTIDE SEQUENCE [LARGE SCALE GENOMIC DNA]</scope>
    <source>
        <strain evidence="4 5">SM1222</strain>
    </source>
</reference>
<dbReference type="InterPro" id="IPR000189">
    <property type="entry name" value="Transglyc_AS"/>
</dbReference>
<dbReference type="EMBL" id="CP021377">
    <property type="protein sequence ID" value="ART83109.1"/>
    <property type="molecule type" value="Genomic_DNA"/>
</dbReference>
<dbReference type="Pfam" id="PF01464">
    <property type="entry name" value="SLT"/>
    <property type="match status" value="1"/>
</dbReference>
<dbReference type="InterPro" id="IPR008258">
    <property type="entry name" value="Transglycosylase_SLT_dom_1"/>
</dbReference>
<dbReference type="PROSITE" id="PS00922">
    <property type="entry name" value="TRANSGLYCOSYLASE"/>
    <property type="match status" value="1"/>
</dbReference>
<organism evidence="4 5">
    <name type="scientific">Oceanisphaera profunda</name>
    <dbReference type="NCBI Taxonomy" id="1416627"/>
    <lineage>
        <taxon>Bacteria</taxon>
        <taxon>Pseudomonadati</taxon>
        <taxon>Pseudomonadota</taxon>
        <taxon>Gammaproteobacteria</taxon>
        <taxon>Aeromonadales</taxon>
        <taxon>Aeromonadaceae</taxon>
        <taxon>Oceanisphaera</taxon>
    </lineage>
</organism>
<keyword evidence="5" id="KW-1185">Reference proteome</keyword>
<dbReference type="GO" id="GO:0000270">
    <property type="term" value="P:peptidoglycan metabolic process"/>
    <property type="evidence" value="ECO:0007669"/>
    <property type="project" value="InterPro"/>
</dbReference>
<dbReference type="PANTHER" id="PTHR37423:SF2">
    <property type="entry name" value="MEMBRANE-BOUND LYTIC MUREIN TRANSGLYCOSYLASE C"/>
    <property type="match status" value="1"/>
</dbReference>
<dbReference type="OrthoDB" id="92254at2"/>
<dbReference type="PANTHER" id="PTHR37423">
    <property type="entry name" value="SOLUBLE LYTIC MUREIN TRANSGLYCOSYLASE-RELATED"/>
    <property type="match status" value="1"/>
</dbReference>